<dbReference type="InterPro" id="IPR001680">
    <property type="entry name" value="WD40_rpt"/>
</dbReference>
<dbReference type="PROSITE" id="PS50082">
    <property type="entry name" value="WD_REPEATS_2"/>
    <property type="match status" value="13"/>
</dbReference>
<dbReference type="InterPro" id="IPR036322">
    <property type="entry name" value="WD40_repeat_dom_sf"/>
</dbReference>
<dbReference type="SUPFAM" id="SSF52540">
    <property type="entry name" value="P-loop containing nucleoside triphosphate hydrolases"/>
    <property type="match status" value="1"/>
</dbReference>
<feature type="repeat" description="WD" evidence="3">
    <location>
        <begin position="1092"/>
        <end position="1126"/>
    </location>
</feature>
<keyword evidence="2" id="KW-0677">Repeat</keyword>
<dbReference type="Proteomes" id="UP000620559">
    <property type="component" value="Unassembled WGS sequence"/>
</dbReference>
<dbReference type="PANTHER" id="PTHR19879:SF9">
    <property type="entry name" value="TRANSCRIPTION INITIATION FACTOR TFIID SUBUNIT 5"/>
    <property type="match status" value="1"/>
</dbReference>
<dbReference type="PANTHER" id="PTHR19879">
    <property type="entry name" value="TRANSCRIPTION INITIATION FACTOR TFIID"/>
    <property type="match status" value="1"/>
</dbReference>
<name>A0A8J7K2U0_9CYAN</name>
<dbReference type="SMART" id="SM00320">
    <property type="entry name" value="WD40"/>
    <property type="match status" value="14"/>
</dbReference>
<feature type="repeat" description="WD" evidence="3">
    <location>
        <begin position="615"/>
        <end position="656"/>
    </location>
</feature>
<proteinExistence type="predicted"/>
<protein>
    <submittedName>
        <fullName evidence="5">AAA-like domain-containing protein</fullName>
    </submittedName>
</protein>
<feature type="repeat" description="WD" evidence="3">
    <location>
        <begin position="1133"/>
        <end position="1167"/>
    </location>
</feature>
<evidence type="ECO:0000313" key="5">
    <source>
        <dbReference type="EMBL" id="MBE9214702.1"/>
    </source>
</evidence>
<feature type="repeat" description="WD" evidence="3">
    <location>
        <begin position="574"/>
        <end position="606"/>
    </location>
</feature>
<keyword evidence="4" id="KW-0472">Membrane</keyword>
<evidence type="ECO:0000256" key="3">
    <source>
        <dbReference type="PROSITE-ProRule" id="PRU00221"/>
    </source>
</evidence>
<accession>A0A8J7K2U0</accession>
<dbReference type="Pfam" id="PF14516">
    <property type="entry name" value="AAA_35"/>
    <property type="match status" value="1"/>
</dbReference>
<feature type="repeat" description="WD" evidence="3">
    <location>
        <begin position="1051"/>
        <end position="1085"/>
    </location>
</feature>
<dbReference type="Gene3D" id="3.40.50.300">
    <property type="entry name" value="P-loop containing nucleotide triphosphate hydrolases"/>
    <property type="match status" value="1"/>
</dbReference>
<dbReference type="InterPro" id="IPR027417">
    <property type="entry name" value="P-loop_NTPase"/>
</dbReference>
<dbReference type="AlphaFoldDB" id="A0A8J7K2U0"/>
<dbReference type="EMBL" id="JADEWL010000068">
    <property type="protein sequence ID" value="MBE9214702.1"/>
    <property type="molecule type" value="Genomic_DNA"/>
</dbReference>
<dbReference type="PROSITE" id="PS50294">
    <property type="entry name" value="WD_REPEATS_REGION"/>
    <property type="match status" value="13"/>
</dbReference>
<keyword evidence="6" id="KW-1185">Reference proteome</keyword>
<evidence type="ECO:0000256" key="4">
    <source>
        <dbReference type="SAM" id="Phobius"/>
    </source>
</evidence>
<feature type="repeat" description="WD" evidence="3">
    <location>
        <begin position="697"/>
        <end position="729"/>
    </location>
</feature>
<reference evidence="5" key="1">
    <citation type="submission" date="2020-10" db="EMBL/GenBank/DDBJ databases">
        <authorList>
            <person name="Castelo-Branco R."/>
            <person name="Eusebio N."/>
            <person name="Adriana R."/>
            <person name="Vieira A."/>
            <person name="Brugerolle De Fraissinette N."/>
            <person name="Rezende De Castro R."/>
            <person name="Schneider M.P."/>
            <person name="Vasconcelos V."/>
            <person name="Leao P.N."/>
        </authorList>
    </citation>
    <scope>NUCLEOTIDE SEQUENCE</scope>
    <source>
        <strain evidence="5">LEGE 06105</strain>
    </source>
</reference>
<dbReference type="PROSITE" id="PS00678">
    <property type="entry name" value="WD_REPEATS_1"/>
    <property type="match status" value="4"/>
</dbReference>
<dbReference type="Pfam" id="PF00400">
    <property type="entry name" value="WD40"/>
    <property type="match status" value="13"/>
</dbReference>
<feature type="repeat" description="WD" evidence="3">
    <location>
        <begin position="928"/>
        <end position="969"/>
    </location>
</feature>
<evidence type="ECO:0000256" key="2">
    <source>
        <dbReference type="ARBA" id="ARBA00022737"/>
    </source>
</evidence>
<feature type="repeat" description="WD" evidence="3">
    <location>
        <begin position="823"/>
        <end position="856"/>
    </location>
</feature>
<evidence type="ECO:0000313" key="6">
    <source>
        <dbReference type="Proteomes" id="UP000620559"/>
    </source>
</evidence>
<dbReference type="PRINTS" id="PR00320">
    <property type="entry name" value="GPROTEINBRPT"/>
</dbReference>
<feature type="repeat" description="WD" evidence="3">
    <location>
        <begin position="656"/>
        <end position="690"/>
    </location>
</feature>
<organism evidence="5 6">
    <name type="scientific">Plectonema cf. radiosum LEGE 06105</name>
    <dbReference type="NCBI Taxonomy" id="945769"/>
    <lineage>
        <taxon>Bacteria</taxon>
        <taxon>Bacillati</taxon>
        <taxon>Cyanobacteriota</taxon>
        <taxon>Cyanophyceae</taxon>
        <taxon>Oscillatoriophycideae</taxon>
        <taxon>Oscillatoriales</taxon>
        <taxon>Microcoleaceae</taxon>
        <taxon>Plectonema</taxon>
    </lineage>
</organism>
<dbReference type="InterPro" id="IPR019775">
    <property type="entry name" value="WD40_repeat_CS"/>
</dbReference>
<feature type="repeat" description="WD" evidence="3">
    <location>
        <begin position="969"/>
        <end position="1010"/>
    </location>
</feature>
<comment type="caution">
    <text evidence="5">The sequence shown here is derived from an EMBL/GenBank/DDBJ whole genome shotgun (WGS) entry which is preliminary data.</text>
</comment>
<dbReference type="InterPro" id="IPR015943">
    <property type="entry name" value="WD40/YVTN_repeat-like_dom_sf"/>
</dbReference>
<keyword evidence="4" id="KW-1133">Transmembrane helix</keyword>
<dbReference type="SUPFAM" id="SSF50978">
    <property type="entry name" value="WD40 repeat-like"/>
    <property type="match status" value="2"/>
</dbReference>
<feature type="repeat" description="WD" evidence="3">
    <location>
        <begin position="1010"/>
        <end position="1042"/>
    </location>
</feature>
<keyword evidence="1 3" id="KW-0853">WD repeat</keyword>
<dbReference type="CDD" id="cd00200">
    <property type="entry name" value="WD40"/>
    <property type="match status" value="3"/>
</dbReference>
<feature type="transmembrane region" description="Helical" evidence="4">
    <location>
        <begin position="475"/>
        <end position="497"/>
    </location>
</feature>
<keyword evidence="4" id="KW-0812">Transmembrane</keyword>
<feature type="repeat" description="WD" evidence="3">
    <location>
        <begin position="782"/>
        <end position="814"/>
    </location>
</feature>
<gene>
    <name evidence="5" type="ORF">IQ247_18855</name>
</gene>
<dbReference type="RefSeq" id="WP_193922652.1">
    <property type="nucleotide sequence ID" value="NZ_JADEWL010000068.1"/>
</dbReference>
<dbReference type="Gene3D" id="2.130.10.10">
    <property type="entry name" value="YVTN repeat-like/Quinoprotein amine dehydrogenase"/>
    <property type="match status" value="4"/>
</dbReference>
<sequence length="1209" mass="134788">MQKLTSLYEYHIGGRLPVDAPSYVVRRADEELYNALKAGEFCYVLNCRQMGKSSLRVQVAKRLEEDGIICTTVDLSGIGNRNITADQWYADIIMRLVRSLRLSGQINVRHWLAQRQDFSAVGRLGELLQSVLIDLIEQPIVIFFDEIDSTISLPFNTDDFFALIRSCHEHKRLTFALLGVATPSDLITDKTRTPFNIGRAIELNGFNLQEVQPLEPGLADKIDYPQAVLREILTWTGGQPFLTQKLCQLVAQHGKKGTGKQGNIQQIASPYLQKLMREIFTQPEEIAQQVAVIVRSHIIDNWAAQDEPPHLRTIRDRLLVSEQRASRLLGLYLQILQNGGVSVNDSPEQIELLLSGLVVKKQGNLQVYNRIYQEVFNLEWVEKQLKQLRPYADSLNQWVMSDYQDDTNLLRGQALLDVQIWAKGKTLSNLDYRFLAASEELDKREVQTALMASEQANQILISAEKQAQQTIRRGFWGFSVVSVVAVLLLGSSGILMWQTAQQKKQMTLGEIKTLSISSEVYFNSQQPFDALLSSLKAGIKLRQIGWQNADLLLRVQVEKALRQSLYWVREENRLLDHRDVVTRVKFHPQNQTLASGSWDKTVKIWQRDGKLLRTLRGHTDAVWSINYSPDGKLLASSSRDKTVKIWRVEDGKELFTLPHSDWVACVGFSPDGQTVASMEWNGTMRLWNLQGQQIKSFKTHNAPVVAINFSPKGDAIATASRDSTAKIWSRDGQKLATLGGHNDWVTYVNFSPDGKSLITTSRDKTAKIWSYDGVETRHIVSLQGHNDTIGSAVFSHDGETIATAGWDRTVRLWNRKGEQLQLLHGHKEAIWGVSFSTDDKTLASSSDDGSVRLWNLGESNFRGIEDLNQKSPLQKAWTKNLGETGSTSISFSPNSQIFGTTGSLDSATIWKFAGVKKGSIQAQAIASLKGHGDVLRSLHFSPNGKIAITASRDKTAKLWTLDGQKLATLRGHNADVRSAVFSSDGQTIATASWDNTAKLWNLAGEELVTLRGHTAALRSVSFSPNGQMIVTGSEDGTAKLWNRQGKELTTLKGHQAGILAVAFAPSKQIIATVSKDNTIKLWNFQGKLLKTIYCHEGAINSLIFNPDSNSFVTVSEDKTIKLWTLDGNVLQTFGGHDAGVKSVSFSPNGQLLASADSLGNVIFWHLDLDSNPDKLLMEGCDRLKDYLHNSGNVKEDERGLCDGIGKIYD</sequence>
<evidence type="ECO:0000256" key="1">
    <source>
        <dbReference type="ARBA" id="ARBA00022574"/>
    </source>
</evidence>
<dbReference type="InterPro" id="IPR020472">
    <property type="entry name" value="WD40_PAC1"/>
</dbReference>
<feature type="repeat" description="WD" evidence="3">
    <location>
        <begin position="738"/>
        <end position="779"/>
    </location>
</feature>